<feature type="compositionally biased region" description="Polar residues" evidence="1">
    <location>
        <begin position="53"/>
        <end position="68"/>
    </location>
</feature>
<reference evidence="2" key="1">
    <citation type="submission" date="2019-03" db="EMBL/GenBank/DDBJ databases">
        <authorList>
            <person name="Mank J."/>
            <person name="Almeida P."/>
        </authorList>
    </citation>
    <scope>NUCLEOTIDE SEQUENCE</scope>
    <source>
        <strain evidence="2">78183</strain>
    </source>
</reference>
<feature type="compositionally biased region" description="Low complexity" evidence="1">
    <location>
        <begin position="69"/>
        <end position="83"/>
    </location>
</feature>
<dbReference type="EMBL" id="CAADRP010001302">
    <property type="protein sequence ID" value="VFU37623.1"/>
    <property type="molecule type" value="Genomic_DNA"/>
</dbReference>
<feature type="compositionally biased region" description="Polar residues" evidence="1">
    <location>
        <begin position="21"/>
        <end position="39"/>
    </location>
</feature>
<sequence length="106" mass="12327">MEASSLSYLQALWPFMRRSSRQQTTIANPTTNETMQTQLPHHRDTSHRHPTHPNYNQRSPNPNPRQQISQQHTHQSHTTNSNTYHLLCPATNPKRAHPTFCHKPMA</sequence>
<protein>
    <submittedName>
        <fullName evidence="2">Uncharacterized protein</fullName>
    </submittedName>
</protein>
<dbReference type="AlphaFoldDB" id="A0A6N2LAN3"/>
<feature type="region of interest" description="Disordered" evidence="1">
    <location>
        <begin position="17"/>
        <end position="106"/>
    </location>
</feature>
<name>A0A6N2LAN3_SALVM</name>
<evidence type="ECO:0000313" key="2">
    <source>
        <dbReference type="EMBL" id="VFU37623.1"/>
    </source>
</evidence>
<proteinExistence type="predicted"/>
<accession>A0A6N2LAN3</accession>
<evidence type="ECO:0000256" key="1">
    <source>
        <dbReference type="SAM" id="MobiDB-lite"/>
    </source>
</evidence>
<organism evidence="2">
    <name type="scientific">Salix viminalis</name>
    <name type="common">Common osier</name>
    <name type="synonym">Basket willow</name>
    <dbReference type="NCBI Taxonomy" id="40686"/>
    <lineage>
        <taxon>Eukaryota</taxon>
        <taxon>Viridiplantae</taxon>
        <taxon>Streptophyta</taxon>
        <taxon>Embryophyta</taxon>
        <taxon>Tracheophyta</taxon>
        <taxon>Spermatophyta</taxon>
        <taxon>Magnoliopsida</taxon>
        <taxon>eudicotyledons</taxon>
        <taxon>Gunneridae</taxon>
        <taxon>Pentapetalae</taxon>
        <taxon>rosids</taxon>
        <taxon>fabids</taxon>
        <taxon>Malpighiales</taxon>
        <taxon>Salicaceae</taxon>
        <taxon>Saliceae</taxon>
        <taxon>Salix</taxon>
    </lineage>
</organism>
<gene>
    <name evidence="2" type="ORF">SVIM_LOCUS200126</name>
</gene>